<dbReference type="PANTHER" id="PTHR30532">
    <property type="entry name" value="IRON III DICITRATE-BINDING PERIPLASMIC PROTEIN"/>
    <property type="match status" value="1"/>
</dbReference>
<evidence type="ECO:0000256" key="5">
    <source>
        <dbReference type="SAM" id="SignalP"/>
    </source>
</evidence>
<comment type="similarity">
    <text evidence="2">Belongs to the bacterial solute-binding protein 8 family.</text>
</comment>
<evidence type="ECO:0000313" key="8">
    <source>
        <dbReference type="Proteomes" id="UP001597120"/>
    </source>
</evidence>
<dbReference type="RefSeq" id="WP_150960533.1">
    <property type="nucleotide sequence ID" value="NZ_JBHTIU010000024.1"/>
</dbReference>
<feature type="domain" description="Fe/B12 periplasmic-binding" evidence="6">
    <location>
        <begin position="67"/>
        <end position="328"/>
    </location>
</feature>
<dbReference type="PANTHER" id="PTHR30532:SF21">
    <property type="entry name" value="SIDEROPHORE-BINDING LIPOPROTEIN YFIY-RELATED"/>
    <property type="match status" value="1"/>
</dbReference>
<evidence type="ECO:0000313" key="7">
    <source>
        <dbReference type="EMBL" id="MFD0868837.1"/>
    </source>
</evidence>
<dbReference type="Pfam" id="PF01497">
    <property type="entry name" value="Peripla_BP_2"/>
    <property type="match status" value="1"/>
</dbReference>
<feature type="signal peptide" evidence="5">
    <location>
        <begin position="1"/>
        <end position="31"/>
    </location>
</feature>
<comment type="subcellular location">
    <subcellularLocation>
        <location evidence="1">Cell envelope</location>
    </subcellularLocation>
</comment>
<keyword evidence="8" id="KW-1185">Reference proteome</keyword>
<dbReference type="PROSITE" id="PS50983">
    <property type="entry name" value="FE_B12_PBP"/>
    <property type="match status" value="1"/>
</dbReference>
<dbReference type="SUPFAM" id="SSF53807">
    <property type="entry name" value="Helical backbone' metal receptor"/>
    <property type="match status" value="1"/>
</dbReference>
<dbReference type="PROSITE" id="PS51257">
    <property type="entry name" value="PROKAR_LIPOPROTEIN"/>
    <property type="match status" value="1"/>
</dbReference>
<keyword evidence="3" id="KW-0813">Transport</keyword>
<protein>
    <submittedName>
        <fullName evidence="7">ABC transporter substrate-binding protein</fullName>
    </submittedName>
</protein>
<evidence type="ECO:0000256" key="1">
    <source>
        <dbReference type="ARBA" id="ARBA00004196"/>
    </source>
</evidence>
<feature type="chain" id="PRO_5046832998" evidence="5">
    <location>
        <begin position="32"/>
        <end position="328"/>
    </location>
</feature>
<evidence type="ECO:0000256" key="4">
    <source>
        <dbReference type="ARBA" id="ARBA00022729"/>
    </source>
</evidence>
<dbReference type="CDD" id="cd01146">
    <property type="entry name" value="FhuD"/>
    <property type="match status" value="1"/>
</dbReference>
<accession>A0ABW3D5V4</accession>
<evidence type="ECO:0000259" key="6">
    <source>
        <dbReference type="PROSITE" id="PS50983"/>
    </source>
</evidence>
<evidence type="ECO:0000256" key="3">
    <source>
        <dbReference type="ARBA" id="ARBA00022448"/>
    </source>
</evidence>
<dbReference type="Proteomes" id="UP001597120">
    <property type="component" value="Unassembled WGS sequence"/>
</dbReference>
<dbReference type="Gene3D" id="3.40.50.1980">
    <property type="entry name" value="Nitrogenase molybdenum iron protein domain"/>
    <property type="match status" value="2"/>
</dbReference>
<dbReference type="EMBL" id="JBHTIU010000024">
    <property type="protein sequence ID" value="MFD0868837.1"/>
    <property type="molecule type" value="Genomic_DNA"/>
</dbReference>
<comment type="caution">
    <text evidence="7">The sequence shown here is derived from an EMBL/GenBank/DDBJ whole genome shotgun (WGS) entry which is preliminary data.</text>
</comment>
<gene>
    <name evidence="7" type="ORF">ACFQ03_06720</name>
</gene>
<organism evidence="7 8">
    <name type="scientific">Paenibacillus residui</name>
    <dbReference type="NCBI Taxonomy" id="629724"/>
    <lineage>
        <taxon>Bacteria</taxon>
        <taxon>Bacillati</taxon>
        <taxon>Bacillota</taxon>
        <taxon>Bacilli</taxon>
        <taxon>Bacillales</taxon>
        <taxon>Paenibacillaceae</taxon>
        <taxon>Paenibacillus</taxon>
    </lineage>
</organism>
<sequence length="328" mass="36253">MAGQFNRKKRRFASAAIGVLMLITAACGGTADQEKFNSGEQGTNPEGGAYVVQHAMGETPIPATPKRVVVLTNEGTEAVLAMGVKPVGANNSHGGDPFFPHLMDKLEGVTPVGKEDQPNLEAIAALQPDLIIGNKMRHEKVYEQLSALAPTVFAETLRGEWRNNFELYAKALNKQDIGEKVLADFDKRIEDFRSKAGDKLNTEVSMVRFMPGKVRIYYNDTFSGVMFKKLGLKRPAAQDKEEFAAEVSKERIPEMDGDILFYFTYETGDGTASALEKEWLNDPLWNNLEVVKNNKAFKVDDVTWNTAGGILSANIMLDDLYGYFDIAK</sequence>
<proteinExistence type="inferred from homology"/>
<keyword evidence="4 5" id="KW-0732">Signal</keyword>
<dbReference type="InterPro" id="IPR002491">
    <property type="entry name" value="ABC_transptr_periplasmic_BD"/>
</dbReference>
<name>A0ABW3D5V4_9BACL</name>
<dbReference type="InterPro" id="IPR051313">
    <property type="entry name" value="Bact_iron-sidero_bind"/>
</dbReference>
<reference evidence="8" key="1">
    <citation type="journal article" date="2019" name="Int. J. Syst. Evol. Microbiol.">
        <title>The Global Catalogue of Microorganisms (GCM) 10K type strain sequencing project: providing services to taxonomists for standard genome sequencing and annotation.</title>
        <authorList>
            <consortium name="The Broad Institute Genomics Platform"/>
            <consortium name="The Broad Institute Genome Sequencing Center for Infectious Disease"/>
            <person name="Wu L."/>
            <person name="Ma J."/>
        </authorList>
    </citation>
    <scope>NUCLEOTIDE SEQUENCE [LARGE SCALE GENOMIC DNA]</scope>
    <source>
        <strain evidence="8">CCUG 57263</strain>
    </source>
</reference>
<evidence type="ECO:0000256" key="2">
    <source>
        <dbReference type="ARBA" id="ARBA00008814"/>
    </source>
</evidence>